<gene>
    <name evidence="5 7" type="primary">truB</name>
    <name evidence="7" type="ORF">V7S74_01730</name>
</gene>
<dbReference type="RefSeq" id="WP_406777046.1">
    <property type="nucleotide sequence ID" value="NZ_JBEWZG010000001.1"/>
</dbReference>
<comment type="similarity">
    <text evidence="2 5">Belongs to the pseudouridine synthase TruB family. Type 1 subfamily.</text>
</comment>
<dbReference type="SUPFAM" id="SSF55120">
    <property type="entry name" value="Pseudouridine synthase"/>
    <property type="match status" value="1"/>
</dbReference>
<evidence type="ECO:0000259" key="6">
    <source>
        <dbReference type="Pfam" id="PF01509"/>
    </source>
</evidence>
<evidence type="ECO:0000256" key="1">
    <source>
        <dbReference type="ARBA" id="ARBA00000385"/>
    </source>
</evidence>
<dbReference type="InterPro" id="IPR020103">
    <property type="entry name" value="PsdUridine_synth_cat_dom_sf"/>
</dbReference>
<evidence type="ECO:0000313" key="8">
    <source>
        <dbReference type="Proteomes" id="UP001623559"/>
    </source>
</evidence>
<reference evidence="7 8" key="1">
    <citation type="submission" date="2024-07" db="EMBL/GenBank/DDBJ databases">
        <authorList>
            <person name="Pitt A."/>
            <person name="Hahn M.W."/>
        </authorList>
    </citation>
    <scope>NUCLEOTIDE SEQUENCE [LARGE SCALE GENOMIC DNA]</scope>
    <source>
        <strain evidence="7 8">2-AUSEE-184A6</strain>
    </source>
</reference>
<organism evidence="7 8">
    <name type="scientific">Aquirufa novilacunae</name>
    <dbReference type="NCBI Taxonomy" id="3139305"/>
    <lineage>
        <taxon>Bacteria</taxon>
        <taxon>Pseudomonadati</taxon>
        <taxon>Bacteroidota</taxon>
        <taxon>Cytophagia</taxon>
        <taxon>Cytophagales</taxon>
        <taxon>Flectobacillaceae</taxon>
        <taxon>Aquirufa</taxon>
    </lineage>
</organism>
<dbReference type="Pfam" id="PF01509">
    <property type="entry name" value="TruB_N"/>
    <property type="match status" value="1"/>
</dbReference>
<comment type="caution">
    <text evidence="7">The sequence shown here is derived from an EMBL/GenBank/DDBJ whole genome shotgun (WGS) entry which is preliminary data.</text>
</comment>
<evidence type="ECO:0000256" key="3">
    <source>
        <dbReference type="ARBA" id="ARBA00022694"/>
    </source>
</evidence>
<feature type="domain" description="Pseudouridine synthase II N-terminal" evidence="6">
    <location>
        <begin position="31"/>
        <end position="181"/>
    </location>
</feature>
<protein>
    <recommendedName>
        <fullName evidence="5">tRNA pseudouridine synthase B</fullName>
        <ecNumber evidence="5">5.4.99.25</ecNumber>
    </recommendedName>
    <alternativeName>
        <fullName evidence="5">tRNA pseudouridine(55) synthase</fullName>
        <shortName evidence="5">Psi55 synthase</shortName>
    </alternativeName>
    <alternativeName>
        <fullName evidence="5">tRNA pseudouridylate synthase</fullName>
    </alternativeName>
    <alternativeName>
        <fullName evidence="5">tRNA-uridine isomerase</fullName>
    </alternativeName>
</protein>
<keyword evidence="3 5" id="KW-0819">tRNA processing</keyword>
<feature type="active site" description="Nucleophile" evidence="5">
    <location>
        <position position="45"/>
    </location>
</feature>
<evidence type="ECO:0000313" key="7">
    <source>
        <dbReference type="EMBL" id="MFL0205450.1"/>
    </source>
</evidence>
<dbReference type="PANTHER" id="PTHR13767">
    <property type="entry name" value="TRNA-PSEUDOURIDINE SYNTHASE"/>
    <property type="match status" value="1"/>
</dbReference>
<comment type="catalytic activity">
    <reaction evidence="1 5">
        <text>uridine(55) in tRNA = pseudouridine(55) in tRNA</text>
        <dbReference type="Rhea" id="RHEA:42532"/>
        <dbReference type="Rhea" id="RHEA-COMP:10101"/>
        <dbReference type="Rhea" id="RHEA-COMP:10102"/>
        <dbReference type="ChEBI" id="CHEBI:65314"/>
        <dbReference type="ChEBI" id="CHEBI:65315"/>
        <dbReference type="EC" id="5.4.99.25"/>
    </reaction>
</comment>
<dbReference type="InterPro" id="IPR014780">
    <property type="entry name" value="tRNA_psdUridine_synth_TruB"/>
</dbReference>
<evidence type="ECO:0000256" key="5">
    <source>
        <dbReference type="HAMAP-Rule" id="MF_01080"/>
    </source>
</evidence>
<keyword evidence="4 5" id="KW-0413">Isomerase</keyword>
<name>A0ABW8ST66_9BACT</name>
<dbReference type="Gene3D" id="3.30.2350.10">
    <property type="entry name" value="Pseudouridine synthase"/>
    <property type="match status" value="1"/>
</dbReference>
<sequence length="229" mass="26207">MDELTEVQDKFYVINKPREWSSFDVVKKIRNLGRFKKIGHAGTLDPLATGILIMCVGKYTKKIDYFQSLPKTYTGKLVLGKTTPSIDLETEFDGEYPVDHITTDRLEEVRQSFLGVIQQVPPIYSAIKLNGQRLFTHARNGVNAEDLEIKIREVEVYRMEIDATLFPEISFEIECSKGTYIRSIVRDFGIKCQSGAYMSELVRTKIGDWGLDKAQEVSEFTSDKYEVLL</sequence>
<dbReference type="PANTHER" id="PTHR13767:SF2">
    <property type="entry name" value="PSEUDOURIDYLATE SYNTHASE TRUB1"/>
    <property type="match status" value="1"/>
</dbReference>
<proteinExistence type="inferred from homology"/>
<dbReference type="CDD" id="cd02573">
    <property type="entry name" value="PseudoU_synth_EcTruB"/>
    <property type="match status" value="1"/>
</dbReference>
<dbReference type="InterPro" id="IPR002501">
    <property type="entry name" value="PsdUridine_synth_N"/>
</dbReference>
<evidence type="ECO:0000256" key="4">
    <source>
        <dbReference type="ARBA" id="ARBA00023235"/>
    </source>
</evidence>
<evidence type="ECO:0000256" key="2">
    <source>
        <dbReference type="ARBA" id="ARBA00005642"/>
    </source>
</evidence>
<dbReference type="EC" id="5.4.99.25" evidence="5"/>
<accession>A0ABW8ST66</accession>
<dbReference type="NCBIfam" id="TIGR00431">
    <property type="entry name" value="TruB"/>
    <property type="match status" value="1"/>
</dbReference>
<dbReference type="GO" id="GO:0160148">
    <property type="term" value="F:tRNA pseudouridine(55) synthase activity"/>
    <property type="evidence" value="ECO:0007669"/>
    <property type="project" value="UniProtKB-EC"/>
</dbReference>
<comment type="function">
    <text evidence="5">Responsible for synthesis of pseudouridine from uracil-55 in the psi GC loop of transfer RNAs.</text>
</comment>
<dbReference type="HAMAP" id="MF_01080">
    <property type="entry name" value="TruB_bact"/>
    <property type="match status" value="1"/>
</dbReference>
<dbReference type="EMBL" id="JBEWZG010000001">
    <property type="protein sequence ID" value="MFL0205450.1"/>
    <property type="molecule type" value="Genomic_DNA"/>
</dbReference>
<dbReference type="Proteomes" id="UP001623559">
    <property type="component" value="Unassembled WGS sequence"/>
</dbReference>